<proteinExistence type="predicted"/>
<evidence type="ECO:0000313" key="1">
    <source>
        <dbReference type="EMBL" id="EFI26921.1"/>
    </source>
</evidence>
<dbReference type="EMBL" id="AACS02000010">
    <property type="protein sequence ID" value="EFI26921.1"/>
    <property type="molecule type" value="Genomic_DNA"/>
</dbReference>
<dbReference type="AlphaFoldDB" id="D6RQ01"/>
<name>D6RQ01_COPC7</name>
<reference evidence="1 2" key="1">
    <citation type="journal article" date="2010" name="Proc. Natl. Acad. Sci. U.S.A.">
        <title>Insights into evolution of multicellular fungi from the assembled chromosomes of the mushroom Coprinopsis cinerea (Coprinus cinereus).</title>
        <authorList>
            <person name="Stajich J.E."/>
            <person name="Wilke S.K."/>
            <person name="Ahren D."/>
            <person name="Au C.H."/>
            <person name="Birren B.W."/>
            <person name="Borodovsky M."/>
            <person name="Burns C."/>
            <person name="Canback B."/>
            <person name="Casselton L.A."/>
            <person name="Cheng C.K."/>
            <person name="Deng J."/>
            <person name="Dietrich F.S."/>
            <person name="Fargo D.C."/>
            <person name="Farman M.L."/>
            <person name="Gathman A.C."/>
            <person name="Goldberg J."/>
            <person name="Guigo R."/>
            <person name="Hoegger P.J."/>
            <person name="Hooker J.B."/>
            <person name="Huggins A."/>
            <person name="James T.Y."/>
            <person name="Kamada T."/>
            <person name="Kilaru S."/>
            <person name="Kodira C."/>
            <person name="Kues U."/>
            <person name="Kupfer D."/>
            <person name="Kwan H.S."/>
            <person name="Lomsadze A."/>
            <person name="Li W."/>
            <person name="Lilly W.W."/>
            <person name="Ma L.J."/>
            <person name="Mackey A.J."/>
            <person name="Manning G."/>
            <person name="Martin F."/>
            <person name="Muraguchi H."/>
            <person name="Natvig D.O."/>
            <person name="Palmerini H."/>
            <person name="Ramesh M.A."/>
            <person name="Rehmeyer C.J."/>
            <person name="Roe B.A."/>
            <person name="Shenoy N."/>
            <person name="Stanke M."/>
            <person name="Ter-Hovhannisyan V."/>
            <person name="Tunlid A."/>
            <person name="Velagapudi R."/>
            <person name="Vision T.J."/>
            <person name="Zeng Q."/>
            <person name="Zolan M.E."/>
            <person name="Pukkila P.J."/>
        </authorList>
    </citation>
    <scope>NUCLEOTIDE SEQUENCE [LARGE SCALE GENOMIC DNA]</scope>
    <source>
        <strain evidence="2">Okayama-7 / 130 / ATCC MYA-4618 / FGSC 9003</strain>
    </source>
</reference>
<keyword evidence="2" id="KW-1185">Reference proteome</keyword>
<evidence type="ECO:0000313" key="2">
    <source>
        <dbReference type="Proteomes" id="UP000001861"/>
    </source>
</evidence>
<dbReference type="GeneID" id="9379625"/>
<dbReference type="KEGG" id="cci:CC1G_15322"/>
<accession>D6RQ01</accession>
<comment type="caution">
    <text evidence="1">The sequence shown here is derived from an EMBL/GenBank/DDBJ whole genome shotgun (WGS) entry which is preliminary data.</text>
</comment>
<dbReference type="Proteomes" id="UP000001861">
    <property type="component" value="Unassembled WGS sequence"/>
</dbReference>
<organism evidence="1 2">
    <name type="scientific">Coprinopsis cinerea (strain Okayama-7 / 130 / ATCC MYA-4618 / FGSC 9003)</name>
    <name type="common">Inky cap fungus</name>
    <name type="synonym">Hormographiella aspergillata</name>
    <dbReference type="NCBI Taxonomy" id="240176"/>
    <lineage>
        <taxon>Eukaryota</taxon>
        <taxon>Fungi</taxon>
        <taxon>Dikarya</taxon>
        <taxon>Basidiomycota</taxon>
        <taxon>Agaricomycotina</taxon>
        <taxon>Agaricomycetes</taxon>
        <taxon>Agaricomycetidae</taxon>
        <taxon>Agaricales</taxon>
        <taxon>Agaricineae</taxon>
        <taxon>Psathyrellaceae</taxon>
        <taxon>Coprinopsis</taxon>
    </lineage>
</organism>
<protein>
    <submittedName>
        <fullName evidence="1">Uncharacterized protein</fullName>
    </submittedName>
</protein>
<sequence>MDIRTLQALSNPFARGRSPGSWHARISPRVCTDLSTLHDVRYRLSFSSMRGIEGSTAAAMVLRMVQGKAEGRRWLVGENSGVEAGTKGPPALL</sequence>
<dbReference type="VEuPathDB" id="FungiDB:CC1G_15322"/>
<gene>
    <name evidence="1" type="ORF">CC1G_15322</name>
</gene>
<dbReference type="RefSeq" id="XP_002910415.1">
    <property type="nucleotide sequence ID" value="XM_002910369.1"/>
</dbReference>
<dbReference type="InParanoid" id="D6RQ01"/>
<dbReference type="HOGENOM" id="CLU_2399582_0_0_1"/>